<dbReference type="SUPFAM" id="SSF51735">
    <property type="entry name" value="NAD(P)-binding Rossmann-fold domains"/>
    <property type="match status" value="1"/>
</dbReference>
<dbReference type="PANTHER" id="PTHR42793:SF1">
    <property type="entry name" value="PEPTIDYL-LYSINE N-ACETYLTRANSFERASE PATZ"/>
    <property type="match status" value="1"/>
</dbReference>
<protein>
    <submittedName>
        <fullName evidence="2">Acyl-CoA synthetase</fullName>
    </submittedName>
</protein>
<dbReference type="GO" id="GO:0016747">
    <property type="term" value="F:acyltransferase activity, transferring groups other than amino-acyl groups"/>
    <property type="evidence" value="ECO:0007669"/>
    <property type="project" value="InterPro"/>
</dbReference>
<dbReference type="InterPro" id="IPR016102">
    <property type="entry name" value="Succinyl-CoA_synth-like"/>
</dbReference>
<evidence type="ECO:0000313" key="3">
    <source>
        <dbReference type="Proteomes" id="UP000324101"/>
    </source>
</evidence>
<dbReference type="Proteomes" id="UP000324101">
    <property type="component" value="Chromosome"/>
</dbReference>
<gene>
    <name evidence="2" type="ORF">DEJ51_25220</name>
</gene>
<name>A0A5P2DPG1_STRVZ</name>
<dbReference type="Gene3D" id="3.40.50.261">
    <property type="entry name" value="Succinyl-CoA synthetase domains"/>
    <property type="match status" value="2"/>
</dbReference>
<dbReference type="SUPFAM" id="SSF56059">
    <property type="entry name" value="Glutathione synthetase ATP-binding domain-like"/>
    <property type="match status" value="1"/>
</dbReference>
<accession>A0A5P2DPG1</accession>
<dbReference type="Gene3D" id="3.40.50.720">
    <property type="entry name" value="NAD(P)-binding Rossmann-like Domain"/>
    <property type="match status" value="1"/>
</dbReference>
<reference evidence="2 3" key="1">
    <citation type="submission" date="2018-05" db="EMBL/GenBank/DDBJ databases">
        <title>Streptomyces venezuelae.</title>
        <authorList>
            <person name="Kim W."/>
            <person name="Lee N."/>
            <person name="Cho B.-K."/>
        </authorList>
    </citation>
    <scope>NUCLEOTIDE SEQUENCE [LARGE SCALE GENOMIC DNA]</scope>
    <source>
        <strain evidence="2 3">ATCC 21018</strain>
    </source>
</reference>
<sequence length="926" mass="97506">MTIESDPSYPAHWEADVVLRDGGTARIRPITTEDAGRLVSFYEQVSDESKYYRFFAPYPRLSDRDVHRFTHHDFVDRVGLAATIGGEFIGTVRYDRIGADGRPASAPADEAEVAFLVQDAHQGRGVASTLLEHIGAVARERGIRRFAAEVLPANSKMIKVFTDAGYQQKRSFEDGSVHLTLDLEPTAESLAVQRAREQRAEAHSVQRLLAPGSVAVVGVSRSGAGVGAAALRNLRDSGFHGHLYAVNEAVTRDLLDGVRAYRTIGAIGAPVDLAVLAVPADRVPDAVAACGEHGVQGLVVLSAGYGESGPAGLARQRELVRQVRSYGMRLIGPNAYGVINTAPEVELNASLTPAPMPTRGRIGLFTQSGAIGIALLSALIRRGEGLSSFVSAGNRADVSGNDILQYWYEDEATDVALLYLETLGNPRKFTRLARRTAAVKPVVVAKGGRHSPAGHVVPDTRLPEATVSALLRQAGVIRVDTVTELVDVGLLLAAQPLPAGPRIAILGNSESLGILTYDACLTQGLQPLPPLDLTTAATPADFRTALTEALRSEDSDAVVVTAIPWVSEDAPADDLAGALREAVAANPGKPVAVVHVELAELALALSAVRGVAHPPPFRSWGPAADRAPAGPLSAAGDSIPSYPAAERAVKAVAEAVRYGQWRRATAADDGRVPEYEDIDETGTADRLAALLADVDPGAVATLTDWDARELLAGYGIRVLPTLPAPSADAAVRAAGVLGYPVALKTTAPHLRHRADLGGVRLDLTNEAELRRSYEELTDALGKPAELQPVVQAMVARGVDTVVRSVIDPAAGAVLSFGLAGVASELLGDTAHRLVPATDRDAASLIRSIRAAPLLFGWRGSDPVDTSALEDLLLRLSRLVDDHPEVTGVSLEPVVVAAEGVSALGATVRVAHPPARGDLGPRTLPSY</sequence>
<dbReference type="InterPro" id="IPR036291">
    <property type="entry name" value="NAD(P)-bd_dom_sf"/>
</dbReference>
<feature type="domain" description="N-acetyltransferase" evidence="1">
    <location>
        <begin position="25"/>
        <end position="188"/>
    </location>
</feature>
<dbReference type="EMBL" id="CP029189">
    <property type="protein sequence ID" value="QES57072.1"/>
    <property type="molecule type" value="Genomic_DNA"/>
</dbReference>
<dbReference type="SUPFAM" id="SSF52210">
    <property type="entry name" value="Succinyl-CoA synthetase domains"/>
    <property type="match status" value="2"/>
</dbReference>
<dbReference type="OrthoDB" id="190266at2"/>
<dbReference type="Gene3D" id="3.40.630.30">
    <property type="match status" value="1"/>
</dbReference>
<evidence type="ECO:0000313" key="2">
    <source>
        <dbReference type="EMBL" id="QES57072.1"/>
    </source>
</evidence>
<dbReference type="Pfam" id="PF13607">
    <property type="entry name" value="Succ_CoA_lig"/>
    <property type="match status" value="1"/>
</dbReference>
<dbReference type="RefSeq" id="WP_150259895.1">
    <property type="nucleotide sequence ID" value="NZ_CP029189.1"/>
</dbReference>
<dbReference type="PROSITE" id="PS51186">
    <property type="entry name" value="GNAT"/>
    <property type="match status" value="1"/>
</dbReference>
<dbReference type="InterPro" id="IPR000182">
    <property type="entry name" value="GNAT_dom"/>
</dbReference>
<dbReference type="InterPro" id="IPR016181">
    <property type="entry name" value="Acyl_CoA_acyltransferase"/>
</dbReference>
<dbReference type="InterPro" id="IPR013815">
    <property type="entry name" value="ATP_grasp_subdomain_1"/>
</dbReference>
<dbReference type="Pfam" id="PF00583">
    <property type="entry name" value="Acetyltransf_1"/>
    <property type="match status" value="1"/>
</dbReference>
<dbReference type="Gene3D" id="3.30.470.20">
    <property type="entry name" value="ATP-grasp fold, B domain"/>
    <property type="match status" value="1"/>
</dbReference>
<organism evidence="2 3">
    <name type="scientific">Streptomyces venezuelae</name>
    <dbReference type="NCBI Taxonomy" id="54571"/>
    <lineage>
        <taxon>Bacteria</taxon>
        <taxon>Bacillati</taxon>
        <taxon>Actinomycetota</taxon>
        <taxon>Actinomycetes</taxon>
        <taxon>Kitasatosporales</taxon>
        <taxon>Streptomycetaceae</taxon>
        <taxon>Streptomyces</taxon>
    </lineage>
</organism>
<dbReference type="AlphaFoldDB" id="A0A5P2DPG1"/>
<dbReference type="GO" id="GO:0005524">
    <property type="term" value="F:ATP binding"/>
    <property type="evidence" value="ECO:0007669"/>
    <property type="project" value="InterPro"/>
</dbReference>
<dbReference type="SUPFAM" id="SSF55729">
    <property type="entry name" value="Acyl-CoA N-acyltransferases (Nat)"/>
    <property type="match status" value="1"/>
</dbReference>
<dbReference type="Pfam" id="PF13380">
    <property type="entry name" value="CoA_binding_2"/>
    <property type="match status" value="1"/>
</dbReference>
<dbReference type="PANTHER" id="PTHR42793">
    <property type="entry name" value="COA BINDING DOMAIN CONTAINING PROTEIN"/>
    <property type="match status" value="1"/>
</dbReference>
<dbReference type="InterPro" id="IPR032875">
    <property type="entry name" value="Succ_CoA_lig_flav_dom"/>
</dbReference>
<dbReference type="SMART" id="SM00881">
    <property type="entry name" value="CoA_binding"/>
    <property type="match status" value="1"/>
</dbReference>
<dbReference type="Pfam" id="PF13549">
    <property type="entry name" value="ATP-grasp_5"/>
    <property type="match status" value="1"/>
</dbReference>
<dbReference type="CDD" id="cd04301">
    <property type="entry name" value="NAT_SF"/>
    <property type="match status" value="1"/>
</dbReference>
<dbReference type="Gene3D" id="3.30.1490.20">
    <property type="entry name" value="ATP-grasp fold, A domain"/>
    <property type="match status" value="1"/>
</dbReference>
<evidence type="ECO:0000259" key="1">
    <source>
        <dbReference type="PROSITE" id="PS51186"/>
    </source>
</evidence>
<proteinExistence type="predicted"/>
<dbReference type="InterPro" id="IPR003781">
    <property type="entry name" value="CoA-bd"/>
</dbReference>